<dbReference type="Gramene" id="TuG1812G0500002518.01.T01">
    <property type="protein sequence ID" value="TuG1812G0500002518.01.T01.cds269216"/>
    <property type="gene ID" value="TuG1812G0500002518.01"/>
</dbReference>
<dbReference type="EnsemblPlants" id="TuG1812G0500002518.01.T01">
    <property type="protein sequence ID" value="TuG1812G0500002518.01.T01.cds269216"/>
    <property type="gene ID" value="TuG1812G0500002518.01"/>
</dbReference>
<dbReference type="Proteomes" id="UP000015106">
    <property type="component" value="Chromosome 5"/>
</dbReference>
<gene>
    <name evidence="2" type="primary">LOC125509411</name>
</gene>
<evidence type="ECO:0000313" key="2">
    <source>
        <dbReference type="EnsemblPlants" id="TuG1812G0500002518.01.T01.cds269216"/>
    </source>
</evidence>
<reference evidence="2" key="3">
    <citation type="submission" date="2022-06" db="UniProtKB">
        <authorList>
            <consortium name="EnsemblPlants"/>
        </authorList>
    </citation>
    <scope>IDENTIFICATION</scope>
</reference>
<protein>
    <submittedName>
        <fullName evidence="2">Uncharacterized protein</fullName>
    </submittedName>
</protein>
<dbReference type="AlphaFoldDB" id="A0A8R7UG56"/>
<accession>A0A8R7UG56</accession>
<reference evidence="3" key="1">
    <citation type="journal article" date="2013" name="Nature">
        <title>Draft genome of the wheat A-genome progenitor Triticum urartu.</title>
        <authorList>
            <person name="Ling H.Q."/>
            <person name="Zhao S."/>
            <person name="Liu D."/>
            <person name="Wang J."/>
            <person name="Sun H."/>
            <person name="Zhang C."/>
            <person name="Fan H."/>
            <person name="Li D."/>
            <person name="Dong L."/>
            <person name="Tao Y."/>
            <person name="Gao C."/>
            <person name="Wu H."/>
            <person name="Li Y."/>
            <person name="Cui Y."/>
            <person name="Guo X."/>
            <person name="Zheng S."/>
            <person name="Wang B."/>
            <person name="Yu K."/>
            <person name="Liang Q."/>
            <person name="Yang W."/>
            <person name="Lou X."/>
            <person name="Chen J."/>
            <person name="Feng M."/>
            <person name="Jian J."/>
            <person name="Zhang X."/>
            <person name="Luo G."/>
            <person name="Jiang Y."/>
            <person name="Liu J."/>
            <person name="Wang Z."/>
            <person name="Sha Y."/>
            <person name="Zhang B."/>
            <person name="Wu H."/>
            <person name="Tang D."/>
            <person name="Shen Q."/>
            <person name="Xue P."/>
            <person name="Zou S."/>
            <person name="Wang X."/>
            <person name="Liu X."/>
            <person name="Wang F."/>
            <person name="Yang Y."/>
            <person name="An X."/>
            <person name="Dong Z."/>
            <person name="Zhang K."/>
            <person name="Zhang X."/>
            <person name="Luo M.C."/>
            <person name="Dvorak J."/>
            <person name="Tong Y."/>
            <person name="Wang J."/>
            <person name="Yang H."/>
            <person name="Li Z."/>
            <person name="Wang D."/>
            <person name="Zhang A."/>
            <person name="Wang J."/>
        </authorList>
    </citation>
    <scope>NUCLEOTIDE SEQUENCE</scope>
    <source>
        <strain evidence="3">cv. G1812</strain>
    </source>
</reference>
<reference evidence="2" key="2">
    <citation type="submission" date="2018-03" db="EMBL/GenBank/DDBJ databases">
        <title>The Triticum urartu genome reveals the dynamic nature of wheat genome evolution.</title>
        <authorList>
            <person name="Ling H."/>
            <person name="Ma B."/>
            <person name="Shi X."/>
            <person name="Liu H."/>
            <person name="Dong L."/>
            <person name="Sun H."/>
            <person name="Cao Y."/>
            <person name="Gao Q."/>
            <person name="Zheng S."/>
            <person name="Li Y."/>
            <person name="Yu Y."/>
            <person name="Du H."/>
            <person name="Qi M."/>
            <person name="Li Y."/>
            <person name="Yu H."/>
            <person name="Cui Y."/>
            <person name="Wang N."/>
            <person name="Chen C."/>
            <person name="Wu H."/>
            <person name="Zhao Y."/>
            <person name="Zhang J."/>
            <person name="Li Y."/>
            <person name="Zhou W."/>
            <person name="Zhang B."/>
            <person name="Hu W."/>
            <person name="Eijk M."/>
            <person name="Tang J."/>
            <person name="Witsenboer H."/>
            <person name="Zhao S."/>
            <person name="Li Z."/>
            <person name="Zhang A."/>
            <person name="Wang D."/>
            <person name="Liang C."/>
        </authorList>
    </citation>
    <scope>NUCLEOTIDE SEQUENCE [LARGE SCALE GENOMIC DNA]</scope>
    <source>
        <strain evidence="2">cv. G1812</strain>
    </source>
</reference>
<evidence type="ECO:0000256" key="1">
    <source>
        <dbReference type="SAM" id="MobiDB-lite"/>
    </source>
</evidence>
<name>A0A8R7UG56_TRIUA</name>
<organism evidence="2 3">
    <name type="scientific">Triticum urartu</name>
    <name type="common">Red wild einkorn</name>
    <name type="synonym">Crithodium urartu</name>
    <dbReference type="NCBI Taxonomy" id="4572"/>
    <lineage>
        <taxon>Eukaryota</taxon>
        <taxon>Viridiplantae</taxon>
        <taxon>Streptophyta</taxon>
        <taxon>Embryophyta</taxon>
        <taxon>Tracheophyta</taxon>
        <taxon>Spermatophyta</taxon>
        <taxon>Magnoliopsida</taxon>
        <taxon>Liliopsida</taxon>
        <taxon>Poales</taxon>
        <taxon>Poaceae</taxon>
        <taxon>BOP clade</taxon>
        <taxon>Pooideae</taxon>
        <taxon>Triticodae</taxon>
        <taxon>Triticeae</taxon>
        <taxon>Triticinae</taxon>
        <taxon>Triticum</taxon>
    </lineage>
</organism>
<feature type="region of interest" description="Disordered" evidence="1">
    <location>
        <begin position="1"/>
        <end position="21"/>
    </location>
</feature>
<keyword evidence="3" id="KW-1185">Reference proteome</keyword>
<proteinExistence type="predicted"/>
<sequence>MRHPSRTVDGGEPPQGGHLELQDADVLGGLPEQHVDVRVPGVRDYLLELPEPPQHHVLEGPPVHQRCHHPLALPHREHGLPSHLSPFLPPQVAMSLLTCAV</sequence>
<evidence type="ECO:0000313" key="3">
    <source>
        <dbReference type="Proteomes" id="UP000015106"/>
    </source>
</evidence>